<comment type="caution">
    <text evidence="2">The sequence shown here is derived from an EMBL/GenBank/DDBJ whole genome shotgun (WGS) entry which is preliminary data.</text>
</comment>
<dbReference type="Pfam" id="PF08241">
    <property type="entry name" value="Methyltransf_11"/>
    <property type="match status" value="1"/>
</dbReference>
<dbReference type="GO" id="GO:0008757">
    <property type="term" value="F:S-adenosylmethionine-dependent methyltransferase activity"/>
    <property type="evidence" value="ECO:0007669"/>
    <property type="project" value="InterPro"/>
</dbReference>
<dbReference type="AlphaFoldDB" id="X1JV67"/>
<evidence type="ECO:0000313" key="2">
    <source>
        <dbReference type="EMBL" id="GAH97962.1"/>
    </source>
</evidence>
<feature type="domain" description="Methyltransferase type 11" evidence="1">
    <location>
        <begin position="46"/>
        <end position="139"/>
    </location>
</feature>
<gene>
    <name evidence="2" type="ORF">S06H3_01580</name>
</gene>
<dbReference type="CDD" id="cd02440">
    <property type="entry name" value="AdoMet_MTases"/>
    <property type="match status" value="1"/>
</dbReference>
<evidence type="ECO:0000259" key="1">
    <source>
        <dbReference type="Pfam" id="PF08241"/>
    </source>
</evidence>
<dbReference type="InterPro" id="IPR029063">
    <property type="entry name" value="SAM-dependent_MTases_sf"/>
</dbReference>
<dbReference type="Gene3D" id="3.40.50.150">
    <property type="entry name" value="Vaccinia Virus protein VP39"/>
    <property type="match status" value="1"/>
</dbReference>
<proteinExistence type="predicted"/>
<reference evidence="2" key="1">
    <citation type="journal article" date="2014" name="Front. Microbiol.">
        <title>High frequency of phylogenetically diverse reductive dehalogenase-homologous genes in deep subseafloor sedimentary metagenomes.</title>
        <authorList>
            <person name="Kawai M."/>
            <person name="Futagami T."/>
            <person name="Toyoda A."/>
            <person name="Takaki Y."/>
            <person name="Nishi S."/>
            <person name="Hori S."/>
            <person name="Arai W."/>
            <person name="Tsubouchi T."/>
            <person name="Morono Y."/>
            <person name="Uchiyama I."/>
            <person name="Ito T."/>
            <person name="Fujiyama A."/>
            <person name="Inagaki F."/>
            <person name="Takami H."/>
        </authorList>
    </citation>
    <scope>NUCLEOTIDE SEQUENCE</scope>
    <source>
        <strain evidence="2">Expedition CK06-06</strain>
    </source>
</reference>
<organism evidence="2">
    <name type="scientific">marine sediment metagenome</name>
    <dbReference type="NCBI Taxonomy" id="412755"/>
    <lineage>
        <taxon>unclassified sequences</taxon>
        <taxon>metagenomes</taxon>
        <taxon>ecological metagenomes</taxon>
    </lineage>
</organism>
<dbReference type="EMBL" id="BARV01000405">
    <property type="protein sequence ID" value="GAH97962.1"/>
    <property type="molecule type" value="Genomic_DNA"/>
</dbReference>
<dbReference type="InterPro" id="IPR013216">
    <property type="entry name" value="Methyltransf_11"/>
</dbReference>
<dbReference type="PANTHER" id="PTHR43591">
    <property type="entry name" value="METHYLTRANSFERASE"/>
    <property type="match status" value="1"/>
</dbReference>
<accession>X1JV67</accession>
<dbReference type="SUPFAM" id="SSF53335">
    <property type="entry name" value="S-adenosyl-L-methionine-dependent methyltransferases"/>
    <property type="match status" value="1"/>
</dbReference>
<protein>
    <recommendedName>
        <fullName evidence="1">Methyltransferase type 11 domain-containing protein</fullName>
    </recommendedName>
</protein>
<name>X1JV67_9ZZZZ</name>
<sequence length="253" mass="29103">MDKKSYCNPIQIERLTKKYFLPKWVWLEHSARFNFGCKFVKNKIVLDCACGSGIGSVMFAKAGAKKVWAFDIKNGGADWQISPEIKNLVFSVADAQKLPLPNNSVDLIISFETIEHIKNVENYLLESVRVLKSDGIFICSTPNRTITNPGKSIIDKPYNKFHVREYSEEEFINLFKNYFEHIKIYGQNQMSQSKIKIMTKLGKILPLNGAVLINQLLKLPRLIKDNIKNHSVKIKENGQKYEYIIIMAQRKIS</sequence>